<dbReference type="Proteomes" id="UP000813463">
    <property type="component" value="Chromosome 6"/>
</dbReference>
<comment type="catalytic activity">
    <reaction evidence="1">
        <text>2 (2E,6E,10E)-geranylgeranyl diphosphate = 15-cis-phytoene + 2 diphosphate</text>
        <dbReference type="Rhea" id="RHEA:34475"/>
        <dbReference type="ChEBI" id="CHEBI:27787"/>
        <dbReference type="ChEBI" id="CHEBI:33019"/>
        <dbReference type="ChEBI" id="CHEBI:58756"/>
        <dbReference type="EC" id="2.5.1.32"/>
    </reaction>
</comment>
<dbReference type="Gene3D" id="1.10.600.10">
    <property type="entry name" value="Farnesyl Diphosphate Synthase"/>
    <property type="match status" value="1"/>
</dbReference>
<dbReference type="SUPFAM" id="SSF48576">
    <property type="entry name" value="Terpenoid synthases"/>
    <property type="match status" value="1"/>
</dbReference>
<reference evidence="5" key="2">
    <citation type="submission" date="2025-08" db="UniProtKB">
        <authorList>
            <consortium name="RefSeq"/>
        </authorList>
    </citation>
    <scope>IDENTIFICATION</scope>
    <source>
        <tissue evidence="5">Leaf</tissue>
    </source>
</reference>
<evidence type="ECO:0000256" key="1">
    <source>
        <dbReference type="ARBA" id="ARBA00001805"/>
    </source>
</evidence>
<dbReference type="Pfam" id="PF00494">
    <property type="entry name" value="SQS_PSY"/>
    <property type="match status" value="1"/>
</dbReference>
<dbReference type="GO" id="GO:0046905">
    <property type="term" value="F:15-cis-phytoene synthase activity"/>
    <property type="evidence" value="ECO:0007669"/>
    <property type="project" value="UniProtKB-EC"/>
</dbReference>
<dbReference type="InterPro" id="IPR002060">
    <property type="entry name" value="Squ/phyt_synthse"/>
</dbReference>
<reference evidence="4" key="1">
    <citation type="journal article" date="2021" name="Nat. Commun.">
        <title>Genomic analyses provide insights into spinach domestication and the genetic basis of agronomic traits.</title>
        <authorList>
            <person name="Cai X."/>
            <person name="Sun X."/>
            <person name="Xu C."/>
            <person name="Sun H."/>
            <person name="Wang X."/>
            <person name="Ge C."/>
            <person name="Zhang Z."/>
            <person name="Wang Q."/>
            <person name="Fei Z."/>
            <person name="Jiao C."/>
            <person name="Wang Q."/>
        </authorList>
    </citation>
    <scope>NUCLEOTIDE SEQUENCE [LARGE SCALE GENOMIC DNA]</scope>
    <source>
        <strain evidence="4">cv. Varoflay</strain>
    </source>
</reference>
<sequence length="104" mass="12192">MLEDIFDGYPHDKIDAALADTVQQYPLEIKLFKYLMKGMRTDTWKTRYENYEELEQYCYYVAGTGGIMTVPIAGISQEFHQSLALRGRVYLPQDGLREFRLIDK</sequence>
<proteinExistence type="predicted"/>
<gene>
    <name evidence="5" type="primary">LOC110787554</name>
</gene>
<name>A0A9R0IEJ5_SPIOL</name>
<evidence type="ECO:0000313" key="4">
    <source>
        <dbReference type="Proteomes" id="UP000813463"/>
    </source>
</evidence>
<dbReference type="RefSeq" id="XP_021847881.1">
    <property type="nucleotide sequence ID" value="XM_021992189.2"/>
</dbReference>
<dbReference type="GO" id="GO:0016117">
    <property type="term" value="P:carotenoid biosynthetic process"/>
    <property type="evidence" value="ECO:0007669"/>
    <property type="project" value="UniProtKB-KW"/>
</dbReference>
<dbReference type="KEGG" id="soe:110787554"/>
<evidence type="ECO:0000256" key="2">
    <source>
        <dbReference type="ARBA" id="ARBA00012396"/>
    </source>
</evidence>
<evidence type="ECO:0000313" key="5">
    <source>
        <dbReference type="RefSeq" id="XP_021847881.1"/>
    </source>
</evidence>
<dbReference type="InterPro" id="IPR008949">
    <property type="entry name" value="Isoprenoid_synthase_dom_sf"/>
</dbReference>
<dbReference type="GeneID" id="110787554"/>
<dbReference type="EC" id="2.5.1.32" evidence="2"/>
<dbReference type="OrthoDB" id="6600518at2759"/>
<accession>A0A9R0IEJ5</accession>
<dbReference type="AlphaFoldDB" id="A0A9R0IEJ5"/>
<evidence type="ECO:0000256" key="3">
    <source>
        <dbReference type="ARBA" id="ARBA00022746"/>
    </source>
</evidence>
<dbReference type="PANTHER" id="PTHR31480">
    <property type="entry name" value="BIFUNCTIONAL LYCOPENE CYCLASE/PHYTOENE SYNTHASE"/>
    <property type="match status" value="1"/>
</dbReference>
<organism evidence="4 5">
    <name type="scientific">Spinacia oleracea</name>
    <name type="common">Spinach</name>
    <dbReference type="NCBI Taxonomy" id="3562"/>
    <lineage>
        <taxon>Eukaryota</taxon>
        <taxon>Viridiplantae</taxon>
        <taxon>Streptophyta</taxon>
        <taxon>Embryophyta</taxon>
        <taxon>Tracheophyta</taxon>
        <taxon>Spermatophyta</taxon>
        <taxon>Magnoliopsida</taxon>
        <taxon>eudicotyledons</taxon>
        <taxon>Gunneridae</taxon>
        <taxon>Pentapetalae</taxon>
        <taxon>Caryophyllales</taxon>
        <taxon>Chenopodiaceae</taxon>
        <taxon>Chenopodioideae</taxon>
        <taxon>Anserineae</taxon>
        <taxon>Spinacia</taxon>
    </lineage>
</organism>
<keyword evidence="3" id="KW-0125">Carotenoid biosynthesis</keyword>
<keyword evidence="4" id="KW-1185">Reference proteome</keyword>
<protein>
    <recommendedName>
        <fullName evidence="2">15-cis-phytoene synthase</fullName>
        <ecNumber evidence="2">2.5.1.32</ecNumber>
    </recommendedName>
</protein>